<sequence>MVLFLVAETLRLLDLYKSLRDDPRNVTNKGILLKQHAREHLTSALNASFPREQPWTESQVAVKFKNLRSEYVELKWLSSQPGFHDDGVGLSEDWWKNVKRLRPKAHAFRGKLPWIFEPKMKAIVGTQEPKQDHSEAWTAVEEEAEVGDQQLLQSQLQPQEEESNKEVADVGELTAVSSGAEPSDEGVVAPVRKVLHKRPRESDSSKTSEERGVPRTQDDDSDYDRSLARSVEQSSVAAAGMARGFQDLTSMFQEEAARCRALEQQVVRDARELPFLADQRHVLLAIANSLEHSTRATADMAKGYRELVSTFVRGRQTPSGRSSRKSTLASSRLLHNVHGEG</sequence>
<dbReference type="InParanoid" id="M4BWS3"/>
<evidence type="ECO:0000256" key="1">
    <source>
        <dbReference type="SAM" id="MobiDB-lite"/>
    </source>
</evidence>
<dbReference type="HOGENOM" id="CLU_838033_0_0_1"/>
<feature type="compositionally biased region" description="Basic and acidic residues" evidence="1">
    <location>
        <begin position="200"/>
        <end position="227"/>
    </location>
</feature>
<dbReference type="EnsemblProtists" id="HpaT810974">
    <property type="protein sequence ID" value="HpaP810974"/>
    <property type="gene ID" value="HpaG810974"/>
</dbReference>
<feature type="region of interest" description="Disordered" evidence="1">
    <location>
        <begin position="126"/>
        <end position="149"/>
    </location>
</feature>
<dbReference type="EMBL" id="JH598006">
    <property type="status" value="NOT_ANNOTATED_CDS"/>
    <property type="molecule type" value="Genomic_DNA"/>
</dbReference>
<dbReference type="Proteomes" id="UP000011713">
    <property type="component" value="Unassembled WGS sequence"/>
</dbReference>
<keyword evidence="3" id="KW-1185">Reference proteome</keyword>
<evidence type="ECO:0000313" key="2">
    <source>
        <dbReference type="EnsemblProtists" id="HpaP810974"/>
    </source>
</evidence>
<dbReference type="AlphaFoldDB" id="M4BWS3"/>
<dbReference type="eggNOG" id="ENOG502SMGD">
    <property type="taxonomic scope" value="Eukaryota"/>
</dbReference>
<proteinExistence type="predicted"/>
<feature type="compositionally biased region" description="Polar residues" evidence="1">
    <location>
        <begin position="316"/>
        <end position="330"/>
    </location>
</feature>
<protein>
    <submittedName>
        <fullName evidence="2">Uncharacterized protein</fullName>
    </submittedName>
</protein>
<name>M4BWS3_HYAAE</name>
<feature type="region of interest" description="Disordered" evidence="1">
    <location>
        <begin position="314"/>
        <end position="341"/>
    </location>
</feature>
<dbReference type="VEuPathDB" id="FungiDB:HpaG810974"/>
<evidence type="ECO:0000313" key="3">
    <source>
        <dbReference type="Proteomes" id="UP000011713"/>
    </source>
</evidence>
<organism evidence="2 3">
    <name type="scientific">Hyaloperonospora arabidopsidis (strain Emoy2)</name>
    <name type="common">Downy mildew agent</name>
    <name type="synonym">Peronospora arabidopsidis</name>
    <dbReference type="NCBI Taxonomy" id="559515"/>
    <lineage>
        <taxon>Eukaryota</taxon>
        <taxon>Sar</taxon>
        <taxon>Stramenopiles</taxon>
        <taxon>Oomycota</taxon>
        <taxon>Peronosporomycetes</taxon>
        <taxon>Peronosporales</taxon>
        <taxon>Peronosporaceae</taxon>
        <taxon>Hyaloperonospora</taxon>
    </lineage>
</organism>
<dbReference type="OMA" id="TEMSEEW"/>
<feature type="region of interest" description="Disordered" evidence="1">
    <location>
        <begin position="175"/>
        <end position="236"/>
    </location>
</feature>
<accession>M4BWS3</accession>
<reference evidence="2" key="2">
    <citation type="submission" date="2015-06" db="UniProtKB">
        <authorList>
            <consortium name="EnsemblProtists"/>
        </authorList>
    </citation>
    <scope>IDENTIFICATION</scope>
    <source>
        <strain evidence="2">Emoy2</strain>
    </source>
</reference>
<reference evidence="3" key="1">
    <citation type="journal article" date="2010" name="Science">
        <title>Signatures of adaptation to obligate biotrophy in the Hyaloperonospora arabidopsidis genome.</title>
        <authorList>
            <person name="Baxter L."/>
            <person name="Tripathy S."/>
            <person name="Ishaque N."/>
            <person name="Boot N."/>
            <person name="Cabral A."/>
            <person name="Kemen E."/>
            <person name="Thines M."/>
            <person name="Ah-Fong A."/>
            <person name="Anderson R."/>
            <person name="Badejoko W."/>
            <person name="Bittner-Eddy P."/>
            <person name="Boore J.L."/>
            <person name="Chibucos M.C."/>
            <person name="Coates M."/>
            <person name="Dehal P."/>
            <person name="Delehaunty K."/>
            <person name="Dong S."/>
            <person name="Downton P."/>
            <person name="Dumas B."/>
            <person name="Fabro G."/>
            <person name="Fronick C."/>
            <person name="Fuerstenberg S.I."/>
            <person name="Fulton L."/>
            <person name="Gaulin E."/>
            <person name="Govers F."/>
            <person name="Hughes L."/>
            <person name="Humphray S."/>
            <person name="Jiang R.H."/>
            <person name="Judelson H."/>
            <person name="Kamoun S."/>
            <person name="Kyung K."/>
            <person name="Meijer H."/>
            <person name="Minx P."/>
            <person name="Morris P."/>
            <person name="Nelson J."/>
            <person name="Phuntumart V."/>
            <person name="Qutob D."/>
            <person name="Rehmany A."/>
            <person name="Rougon-Cardoso A."/>
            <person name="Ryden P."/>
            <person name="Torto-Alalibo T."/>
            <person name="Studholme D."/>
            <person name="Wang Y."/>
            <person name="Win J."/>
            <person name="Wood J."/>
            <person name="Clifton S.W."/>
            <person name="Rogers J."/>
            <person name="Van den Ackerveken G."/>
            <person name="Jones J.D."/>
            <person name="McDowell J.M."/>
            <person name="Beynon J."/>
            <person name="Tyler B.M."/>
        </authorList>
    </citation>
    <scope>NUCLEOTIDE SEQUENCE [LARGE SCALE GENOMIC DNA]</scope>
    <source>
        <strain evidence="3">Emoy2</strain>
    </source>
</reference>